<reference evidence="7 8" key="1">
    <citation type="submission" date="2016-01" db="EMBL/GenBank/DDBJ databases">
        <title>High potential of lignocellulose degradation of a new Verrucomicrobia species.</title>
        <authorList>
            <person name="Wang Y."/>
            <person name="Shi Y."/>
            <person name="Qiu Z."/>
            <person name="Liu S."/>
            <person name="Yang H."/>
        </authorList>
    </citation>
    <scope>NUCLEOTIDE SEQUENCE [LARGE SCALE GENOMIC DNA]</scope>
    <source>
        <strain evidence="7 8">TSB47</strain>
    </source>
</reference>
<dbReference type="GO" id="GO:0019284">
    <property type="term" value="P:L-methionine salvage from S-adenosylmethionine"/>
    <property type="evidence" value="ECO:0007669"/>
    <property type="project" value="TreeGrafter"/>
</dbReference>
<dbReference type="InterPro" id="IPR035994">
    <property type="entry name" value="Nucleoside_phosphorylase_sf"/>
</dbReference>
<keyword evidence="4" id="KW-0378">Hydrolase</keyword>
<evidence type="ECO:0000256" key="4">
    <source>
        <dbReference type="ARBA" id="ARBA00022801"/>
    </source>
</evidence>
<dbReference type="EC" id="3.2.2.9" evidence="2"/>
<dbReference type="SUPFAM" id="SSF53167">
    <property type="entry name" value="Purine and uridine phosphorylases"/>
    <property type="match status" value="1"/>
</dbReference>
<dbReference type="GO" id="GO:0009164">
    <property type="term" value="P:nucleoside catabolic process"/>
    <property type="evidence" value="ECO:0007669"/>
    <property type="project" value="InterPro"/>
</dbReference>
<dbReference type="NCBIfam" id="NF004079">
    <property type="entry name" value="PRK05584.1"/>
    <property type="match status" value="1"/>
</dbReference>
<dbReference type="EMBL" id="LRRQ01000101">
    <property type="protein sequence ID" value="OAM89231.1"/>
    <property type="molecule type" value="Genomic_DNA"/>
</dbReference>
<keyword evidence="5" id="KW-0486">Methionine biosynthesis</keyword>
<dbReference type="UniPathway" id="UPA00904">
    <property type="reaction ID" value="UER00871"/>
</dbReference>
<dbReference type="OrthoDB" id="9792278at2"/>
<feature type="domain" description="Nucleoside phosphorylase" evidence="6">
    <location>
        <begin position="2"/>
        <end position="235"/>
    </location>
</feature>
<dbReference type="RefSeq" id="WP_068770846.1">
    <property type="nucleotide sequence ID" value="NZ_CP109796.1"/>
</dbReference>
<keyword evidence="8" id="KW-1185">Reference proteome</keyword>
<comment type="caution">
    <text evidence="7">The sequence shown here is derived from an EMBL/GenBank/DDBJ whole genome shotgun (WGS) entry which is preliminary data.</text>
</comment>
<name>A0A178IHX9_9BACT</name>
<dbReference type="GO" id="GO:0008930">
    <property type="term" value="F:methylthioadenosine nucleosidase activity"/>
    <property type="evidence" value="ECO:0007669"/>
    <property type="project" value="InterPro"/>
</dbReference>
<evidence type="ECO:0000256" key="5">
    <source>
        <dbReference type="ARBA" id="ARBA00023167"/>
    </source>
</evidence>
<protein>
    <recommendedName>
        <fullName evidence="2">adenosylhomocysteine nucleosidase</fullName>
        <ecNumber evidence="2">3.2.2.9</ecNumber>
    </recommendedName>
</protein>
<dbReference type="PANTHER" id="PTHR46832:SF1">
    <property type="entry name" value="5'-METHYLTHIOADENOSINE_S-ADENOSYLHOMOCYSTEINE NUCLEOSIDASE"/>
    <property type="match status" value="1"/>
</dbReference>
<comment type="pathway">
    <text evidence="1">Amino-acid biosynthesis; L-methionine biosynthesis via salvage pathway; S-methyl-5-thio-alpha-D-ribose 1-phosphate from S-methyl-5'-thioadenosine (hydrolase route): step 1/2.</text>
</comment>
<dbReference type="GO" id="GO:0019509">
    <property type="term" value="P:L-methionine salvage from methylthioadenosine"/>
    <property type="evidence" value="ECO:0007669"/>
    <property type="project" value="UniProtKB-UniPathway"/>
</dbReference>
<dbReference type="NCBIfam" id="TIGR01704">
    <property type="entry name" value="MTA_SAH-Nsdase"/>
    <property type="match status" value="1"/>
</dbReference>
<evidence type="ECO:0000256" key="3">
    <source>
        <dbReference type="ARBA" id="ARBA00022605"/>
    </source>
</evidence>
<dbReference type="CDD" id="cd09008">
    <property type="entry name" value="MTAN"/>
    <property type="match status" value="1"/>
</dbReference>
<dbReference type="InterPro" id="IPR000845">
    <property type="entry name" value="Nucleoside_phosphorylase_d"/>
</dbReference>
<dbReference type="PANTHER" id="PTHR46832">
    <property type="entry name" value="5'-METHYLTHIOADENOSINE/S-ADENOSYLHOMOCYSTEINE NUCLEOSIDASE"/>
    <property type="match status" value="1"/>
</dbReference>
<dbReference type="Pfam" id="PF01048">
    <property type="entry name" value="PNP_UDP_1"/>
    <property type="match status" value="1"/>
</dbReference>
<gene>
    <name evidence="7" type="ORF">AW736_14215</name>
</gene>
<dbReference type="STRING" id="1184151.AW736_14215"/>
<evidence type="ECO:0000256" key="2">
    <source>
        <dbReference type="ARBA" id="ARBA00011974"/>
    </source>
</evidence>
<organism evidence="7 8">
    <name type="scientific">Termitidicoccus mucosus</name>
    <dbReference type="NCBI Taxonomy" id="1184151"/>
    <lineage>
        <taxon>Bacteria</taxon>
        <taxon>Pseudomonadati</taxon>
        <taxon>Verrucomicrobiota</taxon>
        <taxon>Opitutia</taxon>
        <taxon>Opitutales</taxon>
        <taxon>Opitutaceae</taxon>
        <taxon>Termitidicoccus</taxon>
    </lineage>
</organism>
<dbReference type="InterPro" id="IPR010049">
    <property type="entry name" value="MTA_SAH_Nsdase"/>
</dbReference>
<evidence type="ECO:0000313" key="8">
    <source>
        <dbReference type="Proteomes" id="UP000078486"/>
    </source>
</evidence>
<sequence>MKFGILGALPQEVALIKRCMTAHRSVVVGTRTFHEGEWGGRRIVLALSRVGKVSAALTTTLLLERFGVDRVIFTGVAGALDPRLRPGDVVIADRLLQHDMDARPIFPRFEVPLLNRSEFPAALAPEAEAAARAYIAGALEAEIPAERRAAFGIATPSVRRGLVISGDQFVGGAAQAAALRGLQPDALGVEMEGAAVAQVCHEMGGVPAAIVRVISDRADGSAAVDFQRFVDDIAEYLTGGIVRVMLERSA</sequence>
<evidence type="ECO:0000313" key="7">
    <source>
        <dbReference type="EMBL" id="OAM89231.1"/>
    </source>
</evidence>
<dbReference type="GO" id="GO:0005829">
    <property type="term" value="C:cytosol"/>
    <property type="evidence" value="ECO:0007669"/>
    <property type="project" value="TreeGrafter"/>
</dbReference>
<dbReference type="AlphaFoldDB" id="A0A178IHX9"/>
<dbReference type="Gene3D" id="3.40.50.1580">
    <property type="entry name" value="Nucleoside phosphorylase domain"/>
    <property type="match status" value="1"/>
</dbReference>
<proteinExistence type="predicted"/>
<evidence type="ECO:0000259" key="6">
    <source>
        <dbReference type="Pfam" id="PF01048"/>
    </source>
</evidence>
<keyword evidence="3" id="KW-0028">Amino-acid biosynthesis</keyword>
<dbReference type="Proteomes" id="UP000078486">
    <property type="component" value="Unassembled WGS sequence"/>
</dbReference>
<accession>A0A178IHX9</accession>
<evidence type="ECO:0000256" key="1">
    <source>
        <dbReference type="ARBA" id="ARBA00004945"/>
    </source>
</evidence>
<dbReference type="GO" id="GO:0008782">
    <property type="term" value="F:adenosylhomocysteine nucleosidase activity"/>
    <property type="evidence" value="ECO:0007669"/>
    <property type="project" value="UniProtKB-EC"/>
</dbReference>